<dbReference type="PROSITE" id="PS00616">
    <property type="entry name" value="HIS_ACID_PHOSPHAT_1"/>
    <property type="match status" value="1"/>
</dbReference>
<evidence type="ECO:0000256" key="6">
    <source>
        <dbReference type="SAM" id="SignalP"/>
    </source>
</evidence>
<comment type="similarity">
    <text evidence="1">Belongs to the histidine acid phosphatase family.</text>
</comment>
<reference evidence="7 8" key="1">
    <citation type="submission" date="2016-02" db="EMBL/GenBank/DDBJ databases">
        <title>Complete genome sequence and transcriptome regulation of the pentose utilising yeast Sugiyamaella lignohabitans.</title>
        <authorList>
            <person name="Bellasio M."/>
            <person name="Peymann A."/>
            <person name="Valli M."/>
            <person name="Sipitzky M."/>
            <person name="Graf A."/>
            <person name="Sauer M."/>
            <person name="Marx H."/>
            <person name="Mattanovich D."/>
        </authorList>
    </citation>
    <scope>NUCLEOTIDE SEQUENCE [LARGE SCALE GENOMIC DNA]</scope>
    <source>
        <strain evidence="7 8">CBS 10342</strain>
    </source>
</reference>
<dbReference type="SUPFAM" id="SSF53254">
    <property type="entry name" value="Phosphoglycerate mutase-like"/>
    <property type="match status" value="1"/>
</dbReference>
<dbReference type="Gene3D" id="3.40.50.1240">
    <property type="entry name" value="Phosphoglycerate mutase-like"/>
    <property type="match status" value="1"/>
</dbReference>
<keyword evidence="8" id="KW-1185">Reference proteome</keyword>
<dbReference type="InterPro" id="IPR033379">
    <property type="entry name" value="Acid_Pase_AS"/>
</dbReference>
<evidence type="ECO:0000256" key="3">
    <source>
        <dbReference type="ARBA" id="ARBA00023180"/>
    </source>
</evidence>
<evidence type="ECO:0000256" key="1">
    <source>
        <dbReference type="ARBA" id="ARBA00005375"/>
    </source>
</evidence>
<dbReference type="Pfam" id="PF00328">
    <property type="entry name" value="His_Phos_2"/>
    <property type="match status" value="1"/>
</dbReference>
<dbReference type="GO" id="GO:0003993">
    <property type="term" value="F:acid phosphatase activity"/>
    <property type="evidence" value="ECO:0007669"/>
    <property type="project" value="TreeGrafter"/>
</dbReference>
<dbReference type="AlphaFoldDB" id="A0A167D5G6"/>
<feature type="disulfide bond" evidence="5">
    <location>
        <begin position="410"/>
        <end position="418"/>
    </location>
</feature>
<evidence type="ECO:0000256" key="4">
    <source>
        <dbReference type="PIRSR" id="PIRSR000894-1"/>
    </source>
</evidence>
<gene>
    <name evidence="7" type="primary">PHO12</name>
    <name evidence="7" type="ORF">AWJ20_762</name>
</gene>
<dbReference type="GeneID" id="30037830"/>
<accession>A0A167D5G6</accession>
<evidence type="ECO:0000313" key="8">
    <source>
        <dbReference type="Proteomes" id="UP000189580"/>
    </source>
</evidence>
<dbReference type="GO" id="GO:0009277">
    <property type="term" value="C:fungal-type cell wall"/>
    <property type="evidence" value="ECO:0007669"/>
    <property type="project" value="TreeGrafter"/>
</dbReference>
<feature type="signal peptide" evidence="6">
    <location>
        <begin position="1"/>
        <end position="25"/>
    </location>
</feature>
<keyword evidence="6" id="KW-0732">Signal</keyword>
<organism evidence="7 8">
    <name type="scientific">Sugiyamaella lignohabitans</name>
    <dbReference type="NCBI Taxonomy" id="796027"/>
    <lineage>
        <taxon>Eukaryota</taxon>
        <taxon>Fungi</taxon>
        <taxon>Dikarya</taxon>
        <taxon>Ascomycota</taxon>
        <taxon>Saccharomycotina</taxon>
        <taxon>Dipodascomycetes</taxon>
        <taxon>Dipodascales</taxon>
        <taxon>Trichomonascaceae</taxon>
        <taxon>Sugiyamaella</taxon>
    </lineage>
</organism>
<sequence length="484" mass="53609">MLVSALVSGLVGASVVNAQLGSTSAQKPFSQEIQDGYNPLKHFGGLGPYTNRQSYGIERETPEQCEVDQVFLLMRHGERYPDSFTAAPMLSSLQKIQNSVKTPKGSLAFLNDWDNFLSDPNLFSQESFSGPYAGHLNAYNRGVDYRARYDHLWTGEQVPIFTSGYERVIDTARKFGEGFFGYNYSTAAAINIIPETPDQGANSLTPTCFTPTNNVPSWISVTAENLAPFKIFAAEADRLNEENPGLNLTNVDVYNLLQFAPFEFNVRKTSPWLDVFTRDAWETFGYANNLLYYYYAGPGVNTTAPIGSVYANATLAKMNEGPSTGGKLFFNFVHDTNITPVLAALGLIIPDKDLPTTYVQHDTIYQCSEFVPMGGHLLLERMTCNATKQYDAGVYVRTIVNEAVLPHEDCQDGPGFSCSLQNYTAKLQSTLPEYATACDVPAEYPQTLSFFWDYNTTTTFNYLKGDIPSQLAGTTWDEKPVGTN</sequence>
<name>A0A167D5G6_9ASCO</name>
<dbReference type="InterPro" id="IPR000560">
    <property type="entry name" value="His_Pase_clade-2"/>
</dbReference>
<dbReference type="PANTHER" id="PTHR20963">
    <property type="entry name" value="MULTIPLE INOSITOL POLYPHOSPHATE PHOSPHATASE-RELATED"/>
    <property type="match status" value="1"/>
</dbReference>
<dbReference type="InterPro" id="IPR029033">
    <property type="entry name" value="His_PPase_superfam"/>
</dbReference>
<dbReference type="KEGG" id="slb:AWJ20_762"/>
<evidence type="ECO:0000313" key="7">
    <source>
        <dbReference type="EMBL" id="ANB12506.1"/>
    </source>
</evidence>
<proteinExistence type="inferred from homology"/>
<dbReference type="InterPro" id="IPR016274">
    <property type="entry name" value="Histidine_acid_Pase_euk"/>
</dbReference>
<keyword evidence="5" id="KW-1015">Disulfide bond</keyword>
<feature type="active site" description="Proton donor" evidence="4">
    <location>
        <position position="335"/>
    </location>
</feature>
<dbReference type="PIRSF" id="PIRSF000894">
    <property type="entry name" value="Acid_phosphatase"/>
    <property type="match status" value="1"/>
</dbReference>
<keyword evidence="2" id="KW-0378">Hydrolase</keyword>
<protein>
    <submittedName>
        <fullName evidence="7">Acid phosphatase PHO12</fullName>
    </submittedName>
</protein>
<feature type="chain" id="PRO_5007885090" evidence="6">
    <location>
        <begin position="26"/>
        <end position="484"/>
    </location>
</feature>
<dbReference type="OrthoDB" id="6509975at2759"/>
<feature type="active site" description="Nucleophile" evidence="4">
    <location>
        <position position="76"/>
    </location>
</feature>
<keyword evidence="3" id="KW-0325">Glycoprotein</keyword>
<dbReference type="PANTHER" id="PTHR20963:SF18">
    <property type="entry name" value="ACID PHOSPHATASE PHO11-RELATED"/>
    <property type="match status" value="1"/>
</dbReference>
<dbReference type="EMBL" id="CP014501">
    <property type="protein sequence ID" value="ANB12506.1"/>
    <property type="molecule type" value="Genomic_DNA"/>
</dbReference>
<dbReference type="Proteomes" id="UP000189580">
    <property type="component" value="Chromosome a"/>
</dbReference>
<dbReference type="CDD" id="cd07061">
    <property type="entry name" value="HP_HAP_like"/>
    <property type="match status" value="1"/>
</dbReference>
<dbReference type="RefSeq" id="XP_018734983.1">
    <property type="nucleotide sequence ID" value="XM_018882723.1"/>
</dbReference>
<feature type="disulfide bond" evidence="5">
    <location>
        <begin position="65"/>
        <end position="384"/>
    </location>
</feature>
<evidence type="ECO:0000256" key="5">
    <source>
        <dbReference type="PIRSR" id="PIRSR000894-2"/>
    </source>
</evidence>
<evidence type="ECO:0000256" key="2">
    <source>
        <dbReference type="ARBA" id="ARBA00022801"/>
    </source>
</evidence>